<dbReference type="PROSITE" id="PS50987">
    <property type="entry name" value="HTH_ARSR_2"/>
    <property type="match status" value="1"/>
</dbReference>
<dbReference type="InterPro" id="IPR036390">
    <property type="entry name" value="WH_DNA-bd_sf"/>
</dbReference>
<protein>
    <submittedName>
        <fullName evidence="2">Transcriptional regulator, ArsR family</fullName>
    </submittedName>
</protein>
<dbReference type="SMART" id="SM00418">
    <property type="entry name" value="HTH_ARSR"/>
    <property type="match status" value="1"/>
</dbReference>
<dbReference type="Pfam" id="PF01022">
    <property type="entry name" value="HTH_5"/>
    <property type="match status" value="1"/>
</dbReference>
<keyword evidence="3" id="KW-1185">Reference proteome</keyword>
<dbReference type="PANTHER" id="PTHR38600:SF2">
    <property type="entry name" value="SLL0088 PROTEIN"/>
    <property type="match status" value="1"/>
</dbReference>
<dbReference type="PRINTS" id="PR00778">
    <property type="entry name" value="HTHARSR"/>
</dbReference>
<dbReference type="EMBL" id="BFBB01000002">
    <property type="protein sequence ID" value="GBF48660.1"/>
    <property type="molecule type" value="Genomic_DNA"/>
</dbReference>
<dbReference type="Proteomes" id="UP000245133">
    <property type="component" value="Unassembled WGS sequence"/>
</dbReference>
<dbReference type="CDD" id="cd00090">
    <property type="entry name" value="HTH_ARSR"/>
    <property type="match status" value="1"/>
</dbReference>
<comment type="caution">
    <text evidence="2">The sequence shown here is derived from an EMBL/GenBank/DDBJ whole genome shotgun (WGS) entry which is preliminary data.</text>
</comment>
<evidence type="ECO:0000313" key="2">
    <source>
        <dbReference type="EMBL" id="GBF48660.1"/>
    </source>
</evidence>
<sequence length="126" mass="14698">MIKDLEPDESLLNPTFQALADPTRRKILNILSKGNATVIELAKPFQMTLPAISKHLRVLEKAGLIERQKYAQFRPCQLNVKSLQIANLWLELKRMLWEERLNRLDSYLINLESTNKKTRKKVKKNS</sequence>
<name>A0A2P2DVS0_9LEPT</name>
<dbReference type="InterPro" id="IPR011991">
    <property type="entry name" value="ArsR-like_HTH"/>
</dbReference>
<dbReference type="PANTHER" id="PTHR38600">
    <property type="entry name" value="TRANSCRIPTIONAL REGULATORY PROTEIN"/>
    <property type="match status" value="1"/>
</dbReference>
<dbReference type="AlphaFoldDB" id="A0A2P2DVS0"/>
<feature type="domain" description="HTH arsR-type" evidence="1">
    <location>
        <begin position="5"/>
        <end position="100"/>
    </location>
</feature>
<dbReference type="GO" id="GO:0003700">
    <property type="term" value="F:DNA-binding transcription factor activity"/>
    <property type="evidence" value="ECO:0007669"/>
    <property type="project" value="InterPro"/>
</dbReference>
<gene>
    <name evidence="2" type="ORF">LPTSP4_01600</name>
</gene>
<dbReference type="SUPFAM" id="SSF46785">
    <property type="entry name" value="Winged helix' DNA-binding domain"/>
    <property type="match status" value="1"/>
</dbReference>
<dbReference type="Gene3D" id="1.10.10.10">
    <property type="entry name" value="Winged helix-like DNA-binding domain superfamily/Winged helix DNA-binding domain"/>
    <property type="match status" value="1"/>
</dbReference>
<proteinExistence type="predicted"/>
<dbReference type="InterPro" id="IPR001845">
    <property type="entry name" value="HTH_ArsR_DNA-bd_dom"/>
</dbReference>
<evidence type="ECO:0000313" key="3">
    <source>
        <dbReference type="Proteomes" id="UP000245133"/>
    </source>
</evidence>
<evidence type="ECO:0000259" key="1">
    <source>
        <dbReference type="PROSITE" id="PS50987"/>
    </source>
</evidence>
<reference evidence="2 3" key="1">
    <citation type="submission" date="2018-02" db="EMBL/GenBank/DDBJ databases">
        <title>Novel Leptospira species isolated from soil and water in Japan.</title>
        <authorList>
            <person name="Nakao R."/>
            <person name="Masuzawa T."/>
        </authorList>
    </citation>
    <scope>NUCLEOTIDE SEQUENCE [LARGE SCALE GENOMIC DNA]</scope>
    <source>
        <strain evidence="2 3">YH101</strain>
    </source>
</reference>
<dbReference type="InterPro" id="IPR036388">
    <property type="entry name" value="WH-like_DNA-bd_sf"/>
</dbReference>
<accession>A0A2P2DVS0</accession>
<dbReference type="NCBIfam" id="NF033788">
    <property type="entry name" value="HTH_metalloreg"/>
    <property type="match status" value="1"/>
</dbReference>
<dbReference type="OrthoDB" id="9799175at2"/>
<organism evidence="2 3">
    <name type="scientific">Leptospira ryugenii</name>
    <dbReference type="NCBI Taxonomy" id="1917863"/>
    <lineage>
        <taxon>Bacteria</taxon>
        <taxon>Pseudomonadati</taxon>
        <taxon>Spirochaetota</taxon>
        <taxon>Spirochaetia</taxon>
        <taxon>Leptospirales</taxon>
        <taxon>Leptospiraceae</taxon>
        <taxon>Leptospira</taxon>
    </lineage>
</organism>